<organism evidence="5 6">
    <name type="scientific">Gordonia oryzae</name>
    <dbReference type="NCBI Taxonomy" id="2487349"/>
    <lineage>
        <taxon>Bacteria</taxon>
        <taxon>Bacillati</taxon>
        <taxon>Actinomycetota</taxon>
        <taxon>Actinomycetes</taxon>
        <taxon>Mycobacteriales</taxon>
        <taxon>Gordoniaceae</taxon>
        <taxon>Gordonia</taxon>
    </lineage>
</organism>
<dbReference type="InterPro" id="IPR045851">
    <property type="entry name" value="AMP-bd_C_sf"/>
</dbReference>
<dbReference type="Proteomes" id="UP000267536">
    <property type="component" value="Unassembled WGS sequence"/>
</dbReference>
<dbReference type="GO" id="GO:0031956">
    <property type="term" value="F:medium-chain fatty acid-CoA ligase activity"/>
    <property type="evidence" value="ECO:0007669"/>
    <property type="project" value="TreeGrafter"/>
</dbReference>
<dbReference type="InterPro" id="IPR025110">
    <property type="entry name" value="AMP-bd_C"/>
</dbReference>
<accession>A0A3N4GAM1</accession>
<keyword evidence="6" id="KW-1185">Reference proteome</keyword>
<feature type="domain" description="AMP-binding enzyme C-terminal" evidence="4">
    <location>
        <begin position="457"/>
        <end position="533"/>
    </location>
</feature>
<sequence>MSAKASARGRRRQWLEAAVALSRSGALALSPMATGRVISALGRHGATPASLLAVSAARYPDRVAIIDDEGSLTFAELYQATVDLAVALRESNQHISSVGVLCRNHRGFVIGFLASAMIGSDTVSINTELPASQLAALLNRHTPDVVLHDLEFTEALHASDFGGRCICIDSDSDRDAAIRALRGSRTRRNSFARSAGRITLLTSGTTGLAKGVPRTVRPMGIAQLAATGAARGGLRSGDVALIGPPFFHGFGLLALLGAIALGVTTVTHRTFAADGVLRDLERHRVTIMFAVPVMIQRILDAPSAADVARRSSLRVVATGAAPITEATVVRFRGMFGDILVNGYGSTEAGVVSIATAADLAKFPATAGRAALGVSIRIIDDDGNLAPSGISGRILVRGPLGYSGYTPDRNGVTHHKDVVDGYVDTGDVGYVDQTGLLFLRGRSDDMIVSGGENVFPLEVEQALTRHCKVADAAVIGVDDEEFGQVLRAFVVARDDVNAIERDELSAYLRGMVERYKIPKQFFDVSEIPRNPSGKTLRRELLAQSIKEFK</sequence>
<evidence type="ECO:0000259" key="3">
    <source>
        <dbReference type="Pfam" id="PF00501"/>
    </source>
</evidence>
<keyword evidence="2 5" id="KW-0436">Ligase</keyword>
<gene>
    <name evidence="5" type="ORF">EF294_14495</name>
</gene>
<dbReference type="InterPro" id="IPR042099">
    <property type="entry name" value="ANL_N_sf"/>
</dbReference>
<feature type="domain" description="AMP-dependent synthetase/ligase" evidence="3">
    <location>
        <begin position="54"/>
        <end position="404"/>
    </location>
</feature>
<dbReference type="InterPro" id="IPR000873">
    <property type="entry name" value="AMP-dep_synth/lig_dom"/>
</dbReference>
<evidence type="ECO:0000256" key="2">
    <source>
        <dbReference type="ARBA" id="ARBA00022598"/>
    </source>
</evidence>
<reference evidence="5 6" key="1">
    <citation type="submission" date="2018-11" db="EMBL/GenBank/DDBJ databases">
        <title>Draft genome sequence of Gordonia sp. RS15-1S isolated from rice stems.</title>
        <authorList>
            <person name="Muangham S."/>
        </authorList>
    </citation>
    <scope>NUCLEOTIDE SEQUENCE [LARGE SCALE GENOMIC DNA]</scope>
    <source>
        <strain evidence="5 6">RS15-1S</strain>
    </source>
</reference>
<dbReference type="SUPFAM" id="SSF56801">
    <property type="entry name" value="Acetyl-CoA synthetase-like"/>
    <property type="match status" value="1"/>
</dbReference>
<dbReference type="CDD" id="cd04433">
    <property type="entry name" value="AFD_class_I"/>
    <property type="match status" value="1"/>
</dbReference>
<dbReference type="Gene3D" id="3.40.50.12780">
    <property type="entry name" value="N-terminal domain of ligase-like"/>
    <property type="match status" value="1"/>
</dbReference>
<dbReference type="PANTHER" id="PTHR43201:SF5">
    <property type="entry name" value="MEDIUM-CHAIN ACYL-COA LIGASE ACSF2, MITOCHONDRIAL"/>
    <property type="match status" value="1"/>
</dbReference>
<comment type="similarity">
    <text evidence="1">Belongs to the ATP-dependent AMP-binding enzyme family.</text>
</comment>
<dbReference type="EMBL" id="RKMH01000010">
    <property type="protein sequence ID" value="RPA59028.1"/>
    <property type="molecule type" value="Genomic_DNA"/>
</dbReference>
<evidence type="ECO:0000256" key="1">
    <source>
        <dbReference type="ARBA" id="ARBA00006432"/>
    </source>
</evidence>
<protein>
    <submittedName>
        <fullName evidence="5">Fatty-acid--CoA ligase</fullName>
    </submittedName>
</protein>
<proteinExistence type="inferred from homology"/>
<evidence type="ECO:0000313" key="5">
    <source>
        <dbReference type="EMBL" id="RPA59028.1"/>
    </source>
</evidence>
<dbReference type="PANTHER" id="PTHR43201">
    <property type="entry name" value="ACYL-COA SYNTHETASE"/>
    <property type="match status" value="1"/>
</dbReference>
<dbReference type="Pfam" id="PF13193">
    <property type="entry name" value="AMP-binding_C"/>
    <property type="match status" value="1"/>
</dbReference>
<dbReference type="Pfam" id="PF00501">
    <property type="entry name" value="AMP-binding"/>
    <property type="match status" value="1"/>
</dbReference>
<evidence type="ECO:0000259" key="4">
    <source>
        <dbReference type="Pfam" id="PF13193"/>
    </source>
</evidence>
<dbReference type="AlphaFoldDB" id="A0A3N4GAM1"/>
<dbReference type="GO" id="GO:0006631">
    <property type="term" value="P:fatty acid metabolic process"/>
    <property type="evidence" value="ECO:0007669"/>
    <property type="project" value="TreeGrafter"/>
</dbReference>
<name>A0A3N4GAM1_9ACTN</name>
<comment type="caution">
    <text evidence="5">The sequence shown here is derived from an EMBL/GenBank/DDBJ whole genome shotgun (WGS) entry which is preliminary data.</text>
</comment>
<evidence type="ECO:0000313" key="6">
    <source>
        <dbReference type="Proteomes" id="UP000267536"/>
    </source>
</evidence>
<dbReference type="OrthoDB" id="56621at2"/>
<dbReference type="Gene3D" id="3.30.300.30">
    <property type="match status" value="1"/>
</dbReference>